<dbReference type="Pfam" id="PF19033">
    <property type="entry name" value="Intu_longin_3"/>
    <property type="match status" value="1"/>
</dbReference>
<dbReference type="GO" id="GO:0035658">
    <property type="term" value="C:Mon1-Ccz1 complex"/>
    <property type="evidence" value="ECO:0007669"/>
    <property type="project" value="InterPro"/>
</dbReference>
<dbReference type="STRING" id="7102.A0A2A4JEW2"/>
<reference evidence="5" key="1">
    <citation type="submission" date="2017-09" db="EMBL/GenBank/DDBJ databases">
        <title>Contemporary evolution of a Lepidopteran species, Heliothis virescens, in response to modern agricultural practices.</title>
        <authorList>
            <person name="Fritz M.L."/>
            <person name="Deyonke A.M."/>
            <person name="Papanicolaou A."/>
            <person name="Micinski S."/>
            <person name="Westbrook J."/>
            <person name="Gould F."/>
        </authorList>
    </citation>
    <scope>NUCLEOTIDE SEQUENCE [LARGE SCALE GENOMIC DNA]</scope>
    <source>
        <strain evidence="5">HvINT-</strain>
        <tissue evidence="5">Whole body</tissue>
    </source>
</reference>
<evidence type="ECO:0000259" key="3">
    <source>
        <dbReference type="Pfam" id="PF19032"/>
    </source>
</evidence>
<dbReference type="PANTHER" id="PTHR13056">
    <property type="entry name" value="VACUOLAR FUSION PROTEIN CCZ1 HOMOLOG-RELATED"/>
    <property type="match status" value="1"/>
</dbReference>
<dbReference type="EMBL" id="NWSH01001841">
    <property type="protein sequence ID" value="PCG69942.1"/>
    <property type="molecule type" value="Genomic_DNA"/>
</dbReference>
<comment type="caution">
    <text evidence="5">The sequence shown here is derived from an EMBL/GenBank/DDBJ whole genome shotgun (WGS) entry which is preliminary data.</text>
</comment>
<organism evidence="5">
    <name type="scientific">Heliothis virescens</name>
    <name type="common">Tobacco budworm moth</name>
    <dbReference type="NCBI Taxonomy" id="7102"/>
    <lineage>
        <taxon>Eukaryota</taxon>
        <taxon>Metazoa</taxon>
        <taxon>Ecdysozoa</taxon>
        <taxon>Arthropoda</taxon>
        <taxon>Hexapoda</taxon>
        <taxon>Insecta</taxon>
        <taxon>Pterygota</taxon>
        <taxon>Neoptera</taxon>
        <taxon>Endopterygota</taxon>
        <taxon>Lepidoptera</taxon>
        <taxon>Glossata</taxon>
        <taxon>Ditrysia</taxon>
        <taxon>Noctuoidea</taxon>
        <taxon>Noctuidae</taxon>
        <taxon>Heliothinae</taxon>
        <taxon>Heliothis</taxon>
    </lineage>
</organism>
<evidence type="ECO:0000259" key="4">
    <source>
        <dbReference type="Pfam" id="PF19033"/>
    </source>
</evidence>
<proteinExistence type="inferred from homology"/>
<dbReference type="Pfam" id="PF19032">
    <property type="entry name" value="Intu_longin_2"/>
    <property type="match status" value="2"/>
</dbReference>
<feature type="domain" description="CCZ1/INTU/HPS4 third Longin" evidence="4">
    <location>
        <begin position="501"/>
        <end position="593"/>
    </location>
</feature>
<comment type="similarity">
    <text evidence="1">Belongs to the CCZ1 family.</text>
</comment>
<gene>
    <name evidence="5" type="ORF">B5V51_3516</name>
</gene>
<evidence type="ECO:0000256" key="1">
    <source>
        <dbReference type="ARBA" id="ARBA00005352"/>
    </source>
</evidence>
<evidence type="ECO:0000313" key="5">
    <source>
        <dbReference type="EMBL" id="PCG69942.1"/>
    </source>
</evidence>
<dbReference type="Pfam" id="PF19031">
    <property type="entry name" value="Intu_longin_1"/>
    <property type="match status" value="1"/>
</dbReference>
<dbReference type="AlphaFoldDB" id="A0A2A4JEW2"/>
<dbReference type="InterPro" id="IPR043987">
    <property type="entry name" value="CCZ1/INTU/HSP4_longin_1"/>
</dbReference>
<feature type="domain" description="CCZ1/INTU second Longin" evidence="3">
    <location>
        <begin position="354"/>
        <end position="470"/>
    </location>
</feature>
<dbReference type="EMBL" id="NWSH01001841">
    <property type="protein sequence ID" value="PCG69941.1"/>
    <property type="molecule type" value="Genomic_DNA"/>
</dbReference>
<feature type="domain" description="CCZ1/INTU second Longin" evidence="3">
    <location>
        <begin position="76"/>
        <end position="192"/>
    </location>
</feature>
<feature type="domain" description="CCZ1/INTU/HSP4 first Longin" evidence="2">
    <location>
        <begin position="199"/>
        <end position="285"/>
    </location>
</feature>
<dbReference type="PANTHER" id="PTHR13056:SF0">
    <property type="entry name" value="VACUOLAR FUSION PROTEIN CCZ1 HOMOLOG-RELATED"/>
    <property type="match status" value="1"/>
</dbReference>
<dbReference type="InterPro" id="IPR043988">
    <property type="entry name" value="CCZ1/INTU_longin_2"/>
</dbReference>
<protein>
    <recommendedName>
        <fullName evidence="6">CCZ1/INTU/HSP4 first Longin domain-containing protein</fullName>
    </recommendedName>
</protein>
<name>A0A2A4JEW2_HELVI</name>
<dbReference type="GO" id="GO:0016192">
    <property type="term" value="P:vesicle-mediated transport"/>
    <property type="evidence" value="ECO:0007669"/>
    <property type="project" value="InterPro"/>
</dbReference>
<sequence>MFRMFKGLFKDYTTEEIYTVCDQFFTPYITSRNLSNDITDVIQGINYLPLDKNSFFKVLCFIDILEVNYPQFKCISFIYNEQIIWNGLATQDMLTLYQYLVQSLLPRQVEKEIQGGAVAAAQKHGRFIHPPEGIHSQEDLQKLVKVHVMKEDDLETKQYYLVIYRTMSATVCFTVDVDVELQFEMFRSLDAFIGPQLSGIASTIINTLICRTFSSEPCEALQTQTKRYIFYQPEKGYWMVLVVRIPYTTKALSAIGESRGADVVDPSVMFDLLKSAYKMFRMFKGLFKDYTTEEIYTVCDQFFTPYITSRNLSNDITDVIQGINYLPLDKNSFFKVLCFIDILEVNYPQFKCISFIYNEQIIWNGLATQDMLTLYQYLVQSLLPRQVEKEIQGGAVAAAQKHGRFIHPPEGIHSQEDLQKLVKVHVMKEDDLETKQYYLVIYRTMSATVCFTVDVDVELQFEMFRSLDAFIGPQLSGIASTISEQCTLHALQTAQLAVSEHKFVYFNRLNLAFKSSPPLTKLNPSTAIKPEVLSIISNIHSEKESLGNYGEIIIKTPDEYWITGKASNDREFYVIIQEKNANLKEIADEVRRICEAQMKGIFFYPM</sequence>
<dbReference type="InterPro" id="IPR043989">
    <property type="entry name" value="CCZ1/INTU/HSP4_longin_3"/>
</dbReference>
<dbReference type="InterPro" id="IPR013176">
    <property type="entry name" value="Ccz1"/>
</dbReference>
<accession>A0A2A4JEW2</accession>
<evidence type="ECO:0000259" key="2">
    <source>
        <dbReference type="Pfam" id="PF19031"/>
    </source>
</evidence>
<evidence type="ECO:0008006" key="6">
    <source>
        <dbReference type="Google" id="ProtNLM"/>
    </source>
</evidence>